<dbReference type="GO" id="GO:0003700">
    <property type="term" value="F:DNA-binding transcription factor activity"/>
    <property type="evidence" value="ECO:0007669"/>
    <property type="project" value="InterPro"/>
</dbReference>
<feature type="domain" description="HTH araC/xylS-type" evidence="4">
    <location>
        <begin position="193"/>
        <end position="294"/>
    </location>
</feature>
<organism evidence="5 6">
    <name type="scientific">Fretibacterium fastidiosum</name>
    <dbReference type="NCBI Taxonomy" id="651822"/>
    <lineage>
        <taxon>Bacteria</taxon>
        <taxon>Thermotogati</taxon>
        <taxon>Synergistota</taxon>
        <taxon>Synergistia</taxon>
        <taxon>Synergistales</taxon>
        <taxon>Aminobacteriaceae</taxon>
        <taxon>Fretibacterium</taxon>
    </lineage>
</organism>
<dbReference type="SMART" id="SM00342">
    <property type="entry name" value="HTH_ARAC"/>
    <property type="match status" value="1"/>
</dbReference>
<keyword evidence="6" id="KW-1185">Reference proteome</keyword>
<dbReference type="InterPro" id="IPR018060">
    <property type="entry name" value="HTH_AraC"/>
</dbReference>
<sequence length="307" mass="34925">MKDNLSEKVTRPWVPFREFIGNNPYLEFFRTNNLTVIVSRRPVCMLPNSYRHESVQFFIALSPVRGGTRDGHPIFVPAGSIYPVNGSQPHAVTEPIPNVSFISLYFRYAFFQKMCRTLRGSPDTVFENDLIPYDPELKALMRAFFIEYGGGRRGSPGIGSGVMVDCIVIQLAVCLIRRLRFSAAATEQRVPSDAELDRAVEHLSERSDPCPLSEVSQIVHVNKFTALRKFRAHTGMTPRQFQMLIRIHRAMDILKDPRCTIAEVGKLCGFPNPSHFARVFRQKTGLSPTEYRRKSLNEVPRTSRFSS</sequence>
<gene>
    <name evidence="5" type="ORF">SY1_18700</name>
</gene>
<dbReference type="InterPro" id="IPR009057">
    <property type="entry name" value="Homeodomain-like_sf"/>
</dbReference>
<dbReference type="SUPFAM" id="SSF46689">
    <property type="entry name" value="Homeodomain-like"/>
    <property type="match status" value="1"/>
</dbReference>
<evidence type="ECO:0000256" key="2">
    <source>
        <dbReference type="ARBA" id="ARBA00023125"/>
    </source>
</evidence>
<dbReference type="Gene3D" id="1.10.10.60">
    <property type="entry name" value="Homeodomain-like"/>
    <property type="match status" value="2"/>
</dbReference>
<dbReference type="InterPro" id="IPR050204">
    <property type="entry name" value="AraC_XylS_family_regulators"/>
</dbReference>
<dbReference type="PRINTS" id="PR00032">
    <property type="entry name" value="HTHARAC"/>
</dbReference>
<keyword evidence="2 5" id="KW-0238">DNA-binding</keyword>
<keyword evidence="1" id="KW-0805">Transcription regulation</keyword>
<protein>
    <submittedName>
        <fullName evidence="5">AraC-type DNA-binding domain-containing proteins</fullName>
    </submittedName>
</protein>
<dbReference type="AlphaFoldDB" id="A0AB94IY76"/>
<keyword evidence="3" id="KW-0804">Transcription</keyword>
<evidence type="ECO:0000256" key="3">
    <source>
        <dbReference type="ARBA" id="ARBA00023163"/>
    </source>
</evidence>
<name>A0AB94IY76_9BACT</name>
<reference evidence="5 6" key="2">
    <citation type="submission" date="2010-03" db="EMBL/GenBank/DDBJ databases">
        <authorList>
            <person name="Pajon A."/>
        </authorList>
    </citation>
    <scope>NUCLEOTIDE SEQUENCE [LARGE SCALE GENOMIC DNA]</scope>
    <source>
        <strain evidence="5 6">SGP1</strain>
    </source>
</reference>
<accession>A0AB94IY76</accession>
<dbReference type="InterPro" id="IPR020449">
    <property type="entry name" value="Tscrpt_reg_AraC-type_HTH"/>
</dbReference>
<proteinExistence type="predicted"/>
<dbReference type="Proteomes" id="UP000008957">
    <property type="component" value="Chromosome"/>
</dbReference>
<dbReference type="Pfam" id="PF12833">
    <property type="entry name" value="HTH_18"/>
    <property type="match status" value="1"/>
</dbReference>
<dbReference type="EMBL" id="FP929056">
    <property type="protein sequence ID" value="CBL28721.1"/>
    <property type="molecule type" value="Genomic_DNA"/>
</dbReference>
<dbReference type="RefSeq" id="WP_015556868.1">
    <property type="nucleotide sequence ID" value="NC_021038.1"/>
</dbReference>
<dbReference type="GO" id="GO:0043565">
    <property type="term" value="F:sequence-specific DNA binding"/>
    <property type="evidence" value="ECO:0007669"/>
    <property type="project" value="InterPro"/>
</dbReference>
<evidence type="ECO:0000259" key="4">
    <source>
        <dbReference type="PROSITE" id="PS01124"/>
    </source>
</evidence>
<dbReference type="PANTHER" id="PTHR46796">
    <property type="entry name" value="HTH-TYPE TRANSCRIPTIONAL ACTIVATOR RHAS-RELATED"/>
    <property type="match status" value="1"/>
</dbReference>
<dbReference type="PROSITE" id="PS01124">
    <property type="entry name" value="HTH_ARAC_FAMILY_2"/>
    <property type="match status" value="1"/>
</dbReference>
<reference evidence="6" key="1">
    <citation type="submission" date="2010-03" db="EMBL/GenBank/DDBJ databases">
        <title>The genome sequence of Synergistetes sp. SGP1.</title>
        <authorList>
            <consortium name="metaHIT consortium -- http://www.metahit.eu/"/>
            <person name="Pajon A."/>
            <person name="Turner K."/>
            <person name="Parkhill J."/>
            <person name="Wade W."/>
            <person name="Vartoukian S."/>
        </authorList>
    </citation>
    <scope>NUCLEOTIDE SEQUENCE [LARGE SCALE GENOMIC DNA]</scope>
    <source>
        <strain evidence="6">SGP1</strain>
    </source>
</reference>
<evidence type="ECO:0000256" key="1">
    <source>
        <dbReference type="ARBA" id="ARBA00023015"/>
    </source>
</evidence>
<dbReference type="KEGG" id="sbr:SY1_18700"/>
<evidence type="ECO:0000313" key="6">
    <source>
        <dbReference type="Proteomes" id="UP000008957"/>
    </source>
</evidence>
<evidence type="ECO:0000313" key="5">
    <source>
        <dbReference type="EMBL" id="CBL28721.1"/>
    </source>
</evidence>